<dbReference type="EMBL" id="QMDV01000002">
    <property type="protein sequence ID" value="RAU83060.1"/>
    <property type="molecule type" value="Genomic_DNA"/>
</dbReference>
<dbReference type="PANTHER" id="PTHR39624">
    <property type="entry name" value="PROTEIN INVOLVED IN RIMO-MEDIATED BETA-METHYLTHIOLATION OF RIBOSOMAL PROTEIN S12 YCAO"/>
    <property type="match status" value="1"/>
</dbReference>
<dbReference type="InterPro" id="IPR003718">
    <property type="entry name" value="OsmC/Ohr_fam"/>
</dbReference>
<dbReference type="SUPFAM" id="SSF82784">
    <property type="entry name" value="OsmC-like"/>
    <property type="match status" value="1"/>
</dbReference>
<dbReference type="Proteomes" id="UP000251692">
    <property type="component" value="Unassembled WGS sequence"/>
</dbReference>
<dbReference type="AlphaFoldDB" id="A0A364RFE8"/>
<dbReference type="Gene3D" id="3.30.300.20">
    <property type="match status" value="1"/>
</dbReference>
<dbReference type="RefSeq" id="WP_112305210.1">
    <property type="nucleotide sequence ID" value="NZ_QMDV01000002.1"/>
</dbReference>
<protein>
    <submittedName>
        <fullName evidence="1">OsmC family peroxiredoxin</fullName>
    </submittedName>
</protein>
<reference evidence="1 2" key="2">
    <citation type="submission" date="2018-07" db="EMBL/GenBank/DDBJ databases">
        <title>Pontibacter sp. 2b14 genomic sequence and assembly.</title>
        <authorList>
            <person name="Du Z.-J."/>
        </authorList>
    </citation>
    <scope>NUCLEOTIDE SEQUENCE [LARGE SCALE GENOMIC DNA]</scope>
    <source>
        <strain evidence="1 2">2b14</strain>
    </source>
</reference>
<evidence type="ECO:0000313" key="1">
    <source>
        <dbReference type="EMBL" id="RAU83060.1"/>
    </source>
</evidence>
<keyword evidence="2" id="KW-1185">Reference proteome</keyword>
<comment type="caution">
    <text evidence="1">The sequence shown here is derived from an EMBL/GenBank/DDBJ whole genome shotgun (WGS) entry which is preliminary data.</text>
</comment>
<accession>A0A364RFE8</accession>
<organism evidence="1 2">
    <name type="scientific">Pontibacter arcticus</name>
    <dbReference type="NCBI Taxonomy" id="2080288"/>
    <lineage>
        <taxon>Bacteria</taxon>
        <taxon>Pseudomonadati</taxon>
        <taxon>Bacteroidota</taxon>
        <taxon>Cytophagia</taxon>
        <taxon>Cytophagales</taxon>
        <taxon>Hymenobacteraceae</taxon>
        <taxon>Pontibacter</taxon>
    </lineage>
</organism>
<dbReference type="InterPro" id="IPR015946">
    <property type="entry name" value="KH_dom-like_a/b"/>
</dbReference>
<dbReference type="Pfam" id="PF02566">
    <property type="entry name" value="OsmC"/>
    <property type="match status" value="1"/>
</dbReference>
<gene>
    <name evidence="1" type="ORF">DP923_07460</name>
</gene>
<reference evidence="1 2" key="1">
    <citation type="submission" date="2018-06" db="EMBL/GenBank/DDBJ databases">
        <authorList>
            <person name="Liu Z.-W."/>
        </authorList>
    </citation>
    <scope>NUCLEOTIDE SEQUENCE [LARGE SCALE GENOMIC DNA]</scope>
    <source>
        <strain evidence="1 2">2b14</strain>
    </source>
</reference>
<dbReference type="PANTHER" id="PTHR39624:SF2">
    <property type="entry name" value="OSMC-LIKE PROTEIN"/>
    <property type="match status" value="1"/>
</dbReference>
<dbReference type="OrthoDB" id="9791538at2"/>
<sequence>MAEESVNPGVVTVRVAGNNALVANIAVGNQRIQIDESVEGVQHGSLNPYDHILSALGACTAITVQMYAQRKNWPLELVEVYLSHERRHPNDCANCQDDNAKLSHIKKQIRFVGDLTPEQKQRLEQISSRCPVQKTLQAGIAISSVLLDEV</sequence>
<dbReference type="InterPro" id="IPR036102">
    <property type="entry name" value="OsmC/Ohrsf"/>
</dbReference>
<name>A0A364RFE8_9BACT</name>
<evidence type="ECO:0000313" key="2">
    <source>
        <dbReference type="Proteomes" id="UP000251692"/>
    </source>
</evidence>
<proteinExistence type="predicted"/>